<dbReference type="InterPro" id="IPR013325">
    <property type="entry name" value="RNA_pol_sigma_r2"/>
</dbReference>
<dbReference type="Pfam" id="PF08281">
    <property type="entry name" value="Sigma70_r4_2"/>
    <property type="match status" value="1"/>
</dbReference>
<dbReference type="Proteomes" id="UP001595798">
    <property type="component" value="Unassembled WGS sequence"/>
</dbReference>
<dbReference type="SUPFAM" id="SSF88659">
    <property type="entry name" value="Sigma3 and sigma4 domains of RNA polymerase sigma factors"/>
    <property type="match status" value="1"/>
</dbReference>
<dbReference type="Gene3D" id="1.10.1740.10">
    <property type="match status" value="1"/>
</dbReference>
<dbReference type="Pfam" id="PF04542">
    <property type="entry name" value="Sigma70_r2"/>
    <property type="match status" value="1"/>
</dbReference>
<dbReference type="InterPro" id="IPR013324">
    <property type="entry name" value="RNA_pol_sigma_r3/r4-like"/>
</dbReference>
<gene>
    <name evidence="7" type="ORF">ACFOZ5_00160</name>
</gene>
<evidence type="ECO:0000256" key="2">
    <source>
        <dbReference type="ARBA" id="ARBA00023015"/>
    </source>
</evidence>
<dbReference type="InterPro" id="IPR039425">
    <property type="entry name" value="RNA_pol_sigma-70-like"/>
</dbReference>
<accession>A0ABV8QAR3</accession>
<dbReference type="CDD" id="cd06171">
    <property type="entry name" value="Sigma70_r4"/>
    <property type="match status" value="1"/>
</dbReference>
<dbReference type="InterPro" id="IPR036388">
    <property type="entry name" value="WH-like_DNA-bd_sf"/>
</dbReference>
<dbReference type="NCBIfam" id="TIGR02937">
    <property type="entry name" value="sigma70-ECF"/>
    <property type="match status" value="1"/>
</dbReference>
<feature type="domain" description="RNA polymerase sigma-70 region 2" evidence="5">
    <location>
        <begin position="28"/>
        <end position="95"/>
    </location>
</feature>
<comment type="caution">
    <text evidence="7">The sequence shown here is derived from an EMBL/GenBank/DDBJ whole genome shotgun (WGS) entry which is preliminary data.</text>
</comment>
<name>A0ABV8QAR3_9GAMM</name>
<keyword evidence="3" id="KW-0731">Sigma factor</keyword>
<proteinExistence type="inferred from homology"/>
<reference evidence="8" key="1">
    <citation type="journal article" date="2019" name="Int. J. Syst. Evol. Microbiol.">
        <title>The Global Catalogue of Microorganisms (GCM) 10K type strain sequencing project: providing services to taxonomists for standard genome sequencing and annotation.</title>
        <authorList>
            <consortium name="The Broad Institute Genomics Platform"/>
            <consortium name="The Broad Institute Genome Sequencing Center for Infectious Disease"/>
            <person name="Wu L."/>
            <person name="Ma J."/>
        </authorList>
    </citation>
    <scope>NUCLEOTIDE SEQUENCE [LARGE SCALE GENOMIC DNA]</scope>
    <source>
        <strain evidence="8">CECT 7297</strain>
    </source>
</reference>
<evidence type="ECO:0000259" key="6">
    <source>
        <dbReference type="Pfam" id="PF08281"/>
    </source>
</evidence>
<dbReference type="InterPro" id="IPR014284">
    <property type="entry name" value="RNA_pol_sigma-70_dom"/>
</dbReference>
<evidence type="ECO:0000313" key="8">
    <source>
        <dbReference type="Proteomes" id="UP001595798"/>
    </source>
</evidence>
<dbReference type="InterPro" id="IPR013249">
    <property type="entry name" value="RNA_pol_sigma70_r4_t2"/>
</dbReference>
<feature type="domain" description="RNA polymerase sigma factor 70 region 4 type 2" evidence="6">
    <location>
        <begin position="127"/>
        <end position="178"/>
    </location>
</feature>
<evidence type="ECO:0000256" key="3">
    <source>
        <dbReference type="ARBA" id="ARBA00023082"/>
    </source>
</evidence>
<dbReference type="EMBL" id="JBHSDI010000001">
    <property type="protein sequence ID" value="MFC4257436.1"/>
    <property type="molecule type" value="Genomic_DNA"/>
</dbReference>
<dbReference type="SUPFAM" id="SSF88946">
    <property type="entry name" value="Sigma2 domain of RNA polymerase sigma factors"/>
    <property type="match status" value="1"/>
</dbReference>
<evidence type="ECO:0000256" key="4">
    <source>
        <dbReference type="ARBA" id="ARBA00023163"/>
    </source>
</evidence>
<dbReference type="PANTHER" id="PTHR43133:SF62">
    <property type="entry name" value="RNA POLYMERASE SIGMA FACTOR SIGZ"/>
    <property type="match status" value="1"/>
</dbReference>
<dbReference type="RefSeq" id="WP_379884555.1">
    <property type="nucleotide sequence ID" value="NZ_JBHSDI010000001.1"/>
</dbReference>
<dbReference type="InterPro" id="IPR007627">
    <property type="entry name" value="RNA_pol_sigma70_r2"/>
</dbReference>
<keyword evidence="8" id="KW-1185">Reference proteome</keyword>
<organism evidence="7 8">
    <name type="scientific">Marinobacter lacisalsi</name>
    <dbReference type="NCBI Taxonomy" id="475979"/>
    <lineage>
        <taxon>Bacteria</taxon>
        <taxon>Pseudomonadati</taxon>
        <taxon>Pseudomonadota</taxon>
        <taxon>Gammaproteobacteria</taxon>
        <taxon>Pseudomonadales</taxon>
        <taxon>Marinobacteraceae</taxon>
        <taxon>Marinobacter</taxon>
    </lineage>
</organism>
<keyword evidence="2" id="KW-0805">Transcription regulation</keyword>
<dbReference type="Gene3D" id="1.10.10.10">
    <property type="entry name" value="Winged helix-like DNA-binding domain superfamily/Winged helix DNA-binding domain"/>
    <property type="match status" value="1"/>
</dbReference>
<dbReference type="PANTHER" id="PTHR43133">
    <property type="entry name" value="RNA POLYMERASE ECF-TYPE SIGMA FACTO"/>
    <property type="match status" value="1"/>
</dbReference>
<comment type="similarity">
    <text evidence="1">Belongs to the sigma-70 factor family. ECF subfamily.</text>
</comment>
<keyword evidence="4" id="KW-0804">Transcription</keyword>
<sequence length="184" mass="20443">MNKEAGQEDLMRLLNAVAHQDREAFQALYAAIAGRLFGLCHRLAGQHELAEEALQEAFIRIWHHAGEYHSDRGSPMSWMMTIARYRTLDLMRARKVRQADGEDALADVADGRAGPLESSLAGAGNRALAGCIDELSADQRDCLLLSYYRGMTHEELSTTMSTPIGTIKSWVRRGLQALKRCLEG</sequence>
<protein>
    <submittedName>
        <fullName evidence="7">RNA polymerase sigma factor</fullName>
    </submittedName>
</protein>
<evidence type="ECO:0000256" key="1">
    <source>
        <dbReference type="ARBA" id="ARBA00010641"/>
    </source>
</evidence>
<evidence type="ECO:0000259" key="5">
    <source>
        <dbReference type="Pfam" id="PF04542"/>
    </source>
</evidence>
<evidence type="ECO:0000313" key="7">
    <source>
        <dbReference type="EMBL" id="MFC4257436.1"/>
    </source>
</evidence>